<name>A0A1I4FL28_9HYPH</name>
<evidence type="ECO:0000313" key="3">
    <source>
        <dbReference type="EMBL" id="SFL18665.1"/>
    </source>
</evidence>
<evidence type="ECO:0000256" key="1">
    <source>
        <dbReference type="SAM" id="MobiDB-lite"/>
    </source>
</evidence>
<dbReference type="GO" id="GO:0003677">
    <property type="term" value="F:DNA binding"/>
    <property type="evidence" value="ECO:0007669"/>
    <property type="project" value="InterPro"/>
</dbReference>
<feature type="region of interest" description="Disordered" evidence="1">
    <location>
        <begin position="49"/>
        <end position="82"/>
    </location>
</feature>
<gene>
    <name evidence="3" type="ORF">SAMN04488125_110102</name>
</gene>
<feature type="domain" description="Arc-like DNA binding" evidence="2">
    <location>
        <begin position="7"/>
        <end position="48"/>
    </location>
</feature>
<dbReference type="AlphaFoldDB" id="A0A1I4FL28"/>
<dbReference type="Proteomes" id="UP000198804">
    <property type="component" value="Unassembled WGS sequence"/>
</dbReference>
<dbReference type="SUPFAM" id="SSF47598">
    <property type="entry name" value="Ribbon-helix-helix"/>
    <property type="match status" value="1"/>
</dbReference>
<reference evidence="4" key="1">
    <citation type="submission" date="2016-10" db="EMBL/GenBank/DDBJ databases">
        <authorList>
            <person name="Varghese N."/>
            <person name="Submissions S."/>
        </authorList>
    </citation>
    <scope>NUCLEOTIDE SEQUENCE [LARGE SCALE GENOMIC DNA]</scope>
    <source>
        <strain evidence="4">CGMCC 1.6474</strain>
    </source>
</reference>
<protein>
    <submittedName>
        <fullName evidence="3">Arc-like DNA binding domain-containing protein</fullName>
    </submittedName>
</protein>
<dbReference type="Gene3D" id="1.10.1220.10">
    <property type="entry name" value="Met repressor-like"/>
    <property type="match status" value="1"/>
</dbReference>
<dbReference type="EMBL" id="FOSV01000010">
    <property type="protein sequence ID" value="SFL18665.1"/>
    <property type="molecule type" value="Genomic_DNA"/>
</dbReference>
<evidence type="ECO:0000259" key="2">
    <source>
        <dbReference type="Pfam" id="PF03869"/>
    </source>
</evidence>
<organism evidence="3 4">
    <name type="scientific">Methylorubrum salsuginis</name>
    <dbReference type="NCBI Taxonomy" id="414703"/>
    <lineage>
        <taxon>Bacteria</taxon>
        <taxon>Pseudomonadati</taxon>
        <taxon>Pseudomonadota</taxon>
        <taxon>Alphaproteobacteria</taxon>
        <taxon>Hyphomicrobiales</taxon>
        <taxon>Methylobacteriaceae</taxon>
        <taxon>Methylorubrum</taxon>
    </lineage>
</organism>
<sequence>MQRQAQAREHDKFIVRMPDGMRGRIAEAAKRNHRSMNNEIVHHLAQAFGDGERPTTGGEFGDTTPAAGSHDSARQGAPAVHG</sequence>
<keyword evidence="4" id="KW-1185">Reference proteome</keyword>
<proteinExistence type="predicted"/>
<accession>A0A1I4FL28</accession>
<dbReference type="InterPro" id="IPR013321">
    <property type="entry name" value="Arc_rbn_hlx_hlx"/>
</dbReference>
<dbReference type="OrthoDB" id="6890552at2"/>
<dbReference type="InterPro" id="IPR010985">
    <property type="entry name" value="Ribbon_hlx_hlx"/>
</dbReference>
<dbReference type="STRING" id="414703.SAMN04488125_110102"/>
<dbReference type="Pfam" id="PF03869">
    <property type="entry name" value="Arc"/>
    <property type="match status" value="1"/>
</dbReference>
<dbReference type="GO" id="GO:0006355">
    <property type="term" value="P:regulation of DNA-templated transcription"/>
    <property type="evidence" value="ECO:0007669"/>
    <property type="project" value="InterPro"/>
</dbReference>
<dbReference type="InterPro" id="IPR005569">
    <property type="entry name" value="Arc_DNA-bd_dom"/>
</dbReference>
<dbReference type="RefSeq" id="WP_091946895.1">
    <property type="nucleotide sequence ID" value="NZ_FOSV01000010.1"/>
</dbReference>
<evidence type="ECO:0000313" key="4">
    <source>
        <dbReference type="Proteomes" id="UP000198804"/>
    </source>
</evidence>